<evidence type="ECO:0000256" key="1">
    <source>
        <dbReference type="SAM" id="MobiDB-lite"/>
    </source>
</evidence>
<evidence type="ECO:0000256" key="2">
    <source>
        <dbReference type="SAM" id="Phobius"/>
    </source>
</evidence>
<dbReference type="AlphaFoldDB" id="J9VRF7"/>
<gene>
    <name evidence="3" type="ORF">CNAG_04116</name>
</gene>
<feature type="region of interest" description="Disordered" evidence="1">
    <location>
        <begin position="1"/>
        <end position="22"/>
    </location>
</feature>
<accession>J9VRF7</accession>
<name>J9VRF7_CRYN9</name>
<keyword evidence="2" id="KW-0472">Membrane</keyword>
<keyword evidence="4" id="KW-1185">Reference proteome</keyword>
<feature type="compositionally biased region" description="Basic and acidic residues" evidence="1">
    <location>
        <begin position="1"/>
        <end position="17"/>
    </location>
</feature>
<sequence>MDRTSPRKGPRRGDGENRGSFLKSEPAARVLQVLNLGQATLNKNNRYGTPTMAQRSKAIVFLIATAMYASSIVHFLLSVAPKIDNVDITGSYPGGNMSTTSSSTLYSPACSPYTPDILAYGIANFPTYSLTKFEMTQLSTMTQVKAAAVTKWGIQHPPSSLLPMATYSLPPGWKKHYGFWDENDTL</sequence>
<protein>
    <submittedName>
        <fullName evidence="3">Uncharacterized protein</fullName>
    </submittedName>
</protein>
<proteinExistence type="predicted"/>
<reference evidence="3 4" key="1">
    <citation type="journal article" date="2014" name="PLoS Genet.">
        <title>Analysis of the genome and transcriptome of Cryptococcus neoformans var. grubii reveals complex RNA expression and microevolution leading to virulence attenuation.</title>
        <authorList>
            <person name="Janbon G."/>
            <person name="Ormerod K.L."/>
            <person name="Paulet D."/>
            <person name="Byrnes E.J.III."/>
            <person name="Yadav V."/>
            <person name="Chatterjee G."/>
            <person name="Mullapudi N."/>
            <person name="Hon C.C."/>
            <person name="Billmyre R.B."/>
            <person name="Brunel F."/>
            <person name="Bahn Y.S."/>
            <person name="Chen W."/>
            <person name="Chen Y."/>
            <person name="Chow E.W."/>
            <person name="Coppee J.Y."/>
            <person name="Floyd-Averette A."/>
            <person name="Gaillardin C."/>
            <person name="Gerik K.J."/>
            <person name="Goldberg J."/>
            <person name="Gonzalez-Hilarion S."/>
            <person name="Gujja S."/>
            <person name="Hamlin J.L."/>
            <person name="Hsueh Y.P."/>
            <person name="Ianiri G."/>
            <person name="Jones S."/>
            <person name="Kodira C.D."/>
            <person name="Kozubowski L."/>
            <person name="Lam W."/>
            <person name="Marra M."/>
            <person name="Mesner L.D."/>
            <person name="Mieczkowski P.A."/>
            <person name="Moyrand F."/>
            <person name="Nielsen K."/>
            <person name="Proux C."/>
            <person name="Rossignol T."/>
            <person name="Schein J.E."/>
            <person name="Sun S."/>
            <person name="Wollschlaeger C."/>
            <person name="Wood I.A."/>
            <person name="Zeng Q."/>
            <person name="Neuveglise C."/>
            <person name="Newlon C.S."/>
            <person name="Perfect J.R."/>
            <person name="Lodge J.K."/>
            <person name="Idnurm A."/>
            <person name="Stajich J.E."/>
            <person name="Kronstad J.W."/>
            <person name="Sanyal K."/>
            <person name="Heitman J."/>
            <person name="Fraser J.A."/>
            <person name="Cuomo C.A."/>
            <person name="Dietrich F.S."/>
        </authorList>
    </citation>
    <scope>NUCLEOTIDE SEQUENCE [LARGE SCALE GENOMIC DNA]</scope>
    <source>
        <strain evidence="4">H99 / ATCC 208821 / CBS 10515 / FGSC 9487</strain>
    </source>
</reference>
<dbReference type="KEGG" id="cng:CNAG_04116"/>
<dbReference type="OrthoDB" id="2578350at2759"/>
<dbReference type="RefSeq" id="XP_012051595.1">
    <property type="nucleotide sequence ID" value="XM_012196205.1"/>
</dbReference>
<dbReference type="EMBL" id="CP003828">
    <property type="protein sequence ID" value="AFR96848.1"/>
    <property type="molecule type" value="Genomic_DNA"/>
</dbReference>
<dbReference type="VEuPathDB" id="FungiDB:CNAG_04116"/>
<dbReference type="HOGENOM" id="CLU_1602647_0_0_1"/>
<keyword evidence="2" id="KW-1133">Transmembrane helix</keyword>
<evidence type="ECO:0000313" key="3">
    <source>
        <dbReference type="EMBL" id="AFR96848.1"/>
    </source>
</evidence>
<dbReference type="Proteomes" id="UP000010091">
    <property type="component" value="Chromosome 9"/>
</dbReference>
<organism evidence="3 4">
    <name type="scientific">Cryptococcus neoformans (strain H99 / ATCC 208821 / CBS 10515 / FGSC 9487)</name>
    <name type="common">Cryptococcus neoformans var. grubii serotype A</name>
    <dbReference type="NCBI Taxonomy" id="235443"/>
    <lineage>
        <taxon>Eukaryota</taxon>
        <taxon>Fungi</taxon>
        <taxon>Dikarya</taxon>
        <taxon>Basidiomycota</taxon>
        <taxon>Agaricomycotina</taxon>
        <taxon>Tremellomycetes</taxon>
        <taxon>Tremellales</taxon>
        <taxon>Cryptococcaceae</taxon>
        <taxon>Cryptococcus</taxon>
        <taxon>Cryptococcus neoformans species complex</taxon>
    </lineage>
</organism>
<keyword evidence="2" id="KW-0812">Transmembrane</keyword>
<evidence type="ECO:0000313" key="4">
    <source>
        <dbReference type="Proteomes" id="UP000010091"/>
    </source>
</evidence>
<feature type="transmembrane region" description="Helical" evidence="2">
    <location>
        <begin position="58"/>
        <end position="77"/>
    </location>
</feature>
<dbReference type="GeneID" id="23887561"/>